<dbReference type="Gene3D" id="2.130.10.30">
    <property type="entry name" value="Regulator of chromosome condensation 1/beta-lactamase-inhibitor protein II"/>
    <property type="match status" value="1"/>
</dbReference>
<dbReference type="SUPFAM" id="SSF55920">
    <property type="entry name" value="Creatinase/aminopeptidase"/>
    <property type="match status" value="1"/>
</dbReference>
<dbReference type="PROSITE" id="PS00626">
    <property type="entry name" value="RCC1_2"/>
    <property type="match status" value="2"/>
</dbReference>
<evidence type="ECO:0000256" key="1">
    <source>
        <dbReference type="ARBA" id="ARBA00001936"/>
    </source>
</evidence>
<dbReference type="CDD" id="cd01087">
    <property type="entry name" value="Prolidase"/>
    <property type="match status" value="1"/>
</dbReference>
<feature type="repeat" description="RCC1" evidence="7">
    <location>
        <begin position="615"/>
        <end position="665"/>
    </location>
</feature>
<feature type="domain" description="Aminopeptidase P N-terminal" evidence="9">
    <location>
        <begin position="3"/>
        <end position="134"/>
    </location>
</feature>
<dbReference type="PRINTS" id="PR00633">
    <property type="entry name" value="RCCNDNSATION"/>
</dbReference>
<feature type="repeat" description="RCC1" evidence="7">
    <location>
        <begin position="560"/>
        <end position="614"/>
    </location>
</feature>
<evidence type="ECO:0000256" key="5">
    <source>
        <dbReference type="ARBA" id="ARBA00022801"/>
    </source>
</evidence>
<reference evidence="10" key="1">
    <citation type="journal article" date="2020" name="Microb. Genom.">
        <title>Genetic diversity of clinical and environmental Mucorales isolates obtained from an investigation of mucormycosis cases among solid organ transplant recipients.</title>
        <authorList>
            <person name="Nguyen M.H."/>
            <person name="Kaul D."/>
            <person name="Muto C."/>
            <person name="Cheng S.J."/>
            <person name="Richter R.A."/>
            <person name="Bruno V.M."/>
            <person name="Liu G."/>
            <person name="Beyhan S."/>
            <person name="Sundermann A.J."/>
            <person name="Mounaud S."/>
            <person name="Pasculle A.W."/>
            <person name="Nierman W.C."/>
            <person name="Driscoll E."/>
            <person name="Cumbie R."/>
            <person name="Clancy C.J."/>
            <person name="Dupont C.L."/>
        </authorList>
    </citation>
    <scope>NUCLEOTIDE SEQUENCE</scope>
    <source>
        <strain evidence="10">GL11</strain>
    </source>
</reference>
<evidence type="ECO:0000313" key="11">
    <source>
        <dbReference type="Proteomes" id="UP000716291"/>
    </source>
</evidence>
<dbReference type="AlphaFoldDB" id="A0A9P6X4H4"/>
<dbReference type="InterPro" id="IPR029149">
    <property type="entry name" value="Creatin/AminoP/Spt16_N"/>
</dbReference>
<evidence type="ECO:0000256" key="3">
    <source>
        <dbReference type="ARBA" id="ARBA00022723"/>
    </source>
</evidence>
<dbReference type="InterPro" id="IPR007865">
    <property type="entry name" value="Aminopep_P_N"/>
</dbReference>
<dbReference type="InterPro" id="IPR052433">
    <property type="entry name" value="X-Pro_dipept-like"/>
</dbReference>
<dbReference type="EMBL" id="JAANQT010001521">
    <property type="protein sequence ID" value="KAG1304843.1"/>
    <property type="molecule type" value="Genomic_DNA"/>
</dbReference>
<comment type="cofactor">
    <cofactor evidence="1">
        <name>Mn(2+)</name>
        <dbReference type="ChEBI" id="CHEBI:29035"/>
    </cofactor>
</comment>
<dbReference type="Gene3D" id="3.90.230.10">
    <property type="entry name" value="Creatinase/methionine aminopeptidase superfamily"/>
    <property type="match status" value="1"/>
</dbReference>
<dbReference type="Pfam" id="PF00557">
    <property type="entry name" value="Peptidase_M24"/>
    <property type="match status" value="1"/>
</dbReference>
<dbReference type="InterPro" id="IPR000994">
    <property type="entry name" value="Pept_M24"/>
</dbReference>
<dbReference type="GO" id="GO:0030145">
    <property type="term" value="F:manganese ion binding"/>
    <property type="evidence" value="ECO:0007669"/>
    <property type="project" value="InterPro"/>
</dbReference>
<proteinExistence type="inferred from homology"/>
<feature type="repeat" description="RCC1" evidence="7">
    <location>
        <begin position="508"/>
        <end position="559"/>
    </location>
</feature>
<name>A0A9P6X4H4_RHIOR</name>
<protein>
    <recommendedName>
        <fullName evidence="9">Aminopeptidase P N-terminal domain-containing protein</fullName>
    </recommendedName>
</protein>
<feature type="repeat" description="RCC1" evidence="7">
    <location>
        <begin position="802"/>
        <end position="858"/>
    </location>
</feature>
<accession>A0A9P6X4H4</accession>
<dbReference type="SUPFAM" id="SSF53092">
    <property type="entry name" value="Creatinase/prolidase N-terminal domain"/>
    <property type="match status" value="1"/>
</dbReference>
<sequence length="860" mass="95087">MSATPLPTRQNVEKMLTNLTAKEGLIYLRGQVLSERDDTDVELPFRQESNFFYVTGLSEPGFHVLIDIATHHIQLVSPNLDEDAVMWMGLPDDLETLVQKYDVDEALYVDRLPSVLSKAPIVYTLPITPTDQLDVRWCSEQDKKALYTAFAEARAIKSDWEVDMIRKANRISSDAHVKLMKASHVGSSEAQLHALFLYESARQGAFFQAYYPIVGVGKNAATLHYNKNNAPLLDANQLVLVDAGCEVDCYASDITRVFPVGGKFSPEARVIYSIVLDMQKACFEHCKAGVAWEKIHRVAMEVACDGLMEAGILVGDKQEIMQHHVVAAFFPHGVGHMLGLDVHDVGGYPEGTERISEPGIRYLRMRRDLKAGFIVTVEPGVYFCDFLIDPVLNDPVAGKYINKDMLNKYKPVGGVRIEDNILITQDGYVNLTTVPKEIDEIEALMALSETQPSGKAYAIGSGESFGELGLGDCVLVVNKPTLIEVLKEEDVMDVQSSSMHSLALTKEGKIWSWGGNEFGALGREGLESLPRPLEHASIKYIKFSKIACGYTYSMAISSKGQLYAWGTFTSSEGVFGYLPGTRIQPYPRILDALSHEGCVDMAVGKHHALCLTREGFVYGWGCGEYWQLGYKANEKIKALVPQRLGLTDIVSITAGAFHSLALDRHGQLYGWGQNQFGQCGLFPPTEPTQLVLEPTLVSFFQTSQAGSGKKNDTVSIRQVAAGDHHSIVLMTDNSLVVFGRCSEGQLGIPLYPGFLYPGSRLNLHNQTVFAVRQPITSFWRPTEPIVKLTCGCNSTFALTQSGKLFFWGVALLTERSEEGRKMDEDRLLPVLFADLSKEKKTIVSMSIGDSYSILILKSLE</sequence>
<evidence type="ECO:0000259" key="9">
    <source>
        <dbReference type="SMART" id="SM01011"/>
    </source>
</evidence>
<dbReference type="InterPro" id="IPR000408">
    <property type="entry name" value="Reg_chr_condens"/>
</dbReference>
<dbReference type="Pfam" id="PF05195">
    <property type="entry name" value="AMP_N"/>
    <property type="match status" value="1"/>
</dbReference>
<dbReference type="SUPFAM" id="SSF50985">
    <property type="entry name" value="RCC1/BLIP-II"/>
    <property type="match status" value="1"/>
</dbReference>
<comment type="caution">
    <text evidence="10">The sequence shown here is derived from an EMBL/GenBank/DDBJ whole genome shotgun (WGS) entry which is preliminary data.</text>
</comment>
<dbReference type="InterPro" id="IPR058923">
    <property type="entry name" value="RCC1-like_dom"/>
</dbReference>
<dbReference type="Proteomes" id="UP000716291">
    <property type="component" value="Unassembled WGS sequence"/>
</dbReference>
<keyword evidence="5" id="KW-0378">Hydrolase</keyword>
<keyword evidence="4" id="KW-0677">Repeat</keyword>
<dbReference type="FunFam" id="3.90.230.10:FF:000002">
    <property type="entry name" value="Xaa-Pro aminopeptidase 3"/>
    <property type="match status" value="1"/>
</dbReference>
<dbReference type="InterPro" id="IPR036005">
    <property type="entry name" value="Creatinase/aminopeptidase-like"/>
</dbReference>
<dbReference type="InterPro" id="IPR001131">
    <property type="entry name" value="Peptidase_M24B_aminopep-P_CS"/>
</dbReference>
<dbReference type="PANTHER" id="PTHR43226">
    <property type="entry name" value="XAA-PRO AMINOPEPTIDASE 3"/>
    <property type="match status" value="1"/>
</dbReference>
<dbReference type="PROSITE" id="PS50012">
    <property type="entry name" value="RCC1_3"/>
    <property type="match status" value="6"/>
</dbReference>
<evidence type="ECO:0000256" key="4">
    <source>
        <dbReference type="ARBA" id="ARBA00022737"/>
    </source>
</evidence>
<dbReference type="Pfam" id="PF25390">
    <property type="entry name" value="WD40_RLD"/>
    <property type="match status" value="1"/>
</dbReference>
<evidence type="ECO:0000256" key="6">
    <source>
        <dbReference type="ARBA" id="ARBA00023211"/>
    </source>
</evidence>
<keyword evidence="3 8" id="KW-0479">Metal-binding</keyword>
<dbReference type="PROSITE" id="PS00491">
    <property type="entry name" value="PROLINE_PEPTIDASE"/>
    <property type="match status" value="1"/>
</dbReference>
<gene>
    <name evidence="10" type="ORF">G6F64_008861</name>
</gene>
<dbReference type="GO" id="GO:0006508">
    <property type="term" value="P:proteolysis"/>
    <property type="evidence" value="ECO:0007669"/>
    <property type="project" value="TreeGrafter"/>
</dbReference>
<dbReference type="GO" id="GO:0070006">
    <property type="term" value="F:metalloaminopeptidase activity"/>
    <property type="evidence" value="ECO:0007669"/>
    <property type="project" value="InterPro"/>
</dbReference>
<evidence type="ECO:0000256" key="7">
    <source>
        <dbReference type="PROSITE-ProRule" id="PRU00235"/>
    </source>
</evidence>
<keyword evidence="6" id="KW-0464">Manganese</keyword>
<evidence type="ECO:0000256" key="8">
    <source>
        <dbReference type="RuleBase" id="RU000590"/>
    </source>
</evidence>
<feature type="repeat" description="RCC1" evidence="7">
    <location>
        <begin position="666"/>
        <end position="732"/>
    </location>
</feature>
<evidence type="ECO:0000256" key="2">
    <source>
        <dbReference type="ARBA" id="ARBA00008766"/>
    </source>
</evidence>
<evidence type="ECO:0000313" key="10">
    <source>
        <dbReference type="EMBL" id="KAG1304843.1"/>
    </source>
</evidence>
<keyword evidence="11" id="KW-1185">Reference proteome</keyword>
<dbReference type="InterPro" id="IPR009091">
    <property type="entry name" value="RCC1/BLIP-II"/>
</dbReference>
<organism evidence="10 11">
    <name type="scientific">Rhizopus oryzae</name>
    <name type="common">Mucormycosis agent</name>
    <name type="synonym">Rhizopus arrhizus var. delemar</name>
    <dbReference type="NCBI Taxonomy" id="64495"/>
    <lineage>
        <taxon>Eukaryota</taxon>
        <taxon>Fungi</taxon>
        <taxon>Fungi incertae sedis</taxon>
        <taxon>Mucoromycota</taxon>
        <taxon>Mucoromycotina</taxon>
        <taxon>Mucoromycetes</taxon>
        <taxon>Mucorales</taxon>
        <taxon>Mucorineae</taxon>
        <taxon>Rhizopodaceae</taxon>
        <taxon>Rhizopus</taxon>
    </lineage>
</organism>
<dbReference type="Gene3D" id="3.40.350.10">
    <property type="entry name" value="Creatinase/prolidase N-terminal domain"/>
    <property type="match status" value="1"/>
</dbReference>
<feature type="repeat" description="RCC1" evidence="7">
    <location>
        <begin position="454"/>
        <end position="507"/>
    </location>
</feature>
<dbReference type="PANTHER" id="PTHR43226:SF1">
    <property type="entry name" value="XAA-PRO DIPEPTIDASE"/>
    <property type="match status" value="1"/>
</dbReference>
<comment type="similarity">
    <text evidence="2 8">Belongs to the peptidase M24B family.</text>
</comment>
<dbReference type="SMART" id="SM01011">
    <property type="entry name" value="AMP_N"/>
    <property type="match status" value="1"/>
</dbReference>